<proteinExistence type="predicted"/>
<dbReference type="OrthoDB" id="9798990at2"/>
<dbReference type="Gene3D" id="3.40.50.1010">
    <property type="entry name" value="5'-nuclease"/>
    <property type="match status" value="1"/>
</dbReference>
<dbReference type="EMBL" id="CP002199">
    <property type="protein sequence ID" value="ADN17984.1"/>
    <property type="molecule type" value="Genomic_DNA"/>
</dbReference>
<dbReference type="SUPFAM" id="SSF88723">
    <property type="entry name" value="PIN domain-like"/>
    <property type="match status" value="1"/>
</dbReference>
<dbReference type="InterPro" id="IPR052919">
    <property type="entry name" value="TA_system_RNase"/>
</dbReference>
<reference evidence="3" key="1">
    <citation type="journal article" date="2011" name="MBio">
        <title>Novel metabolic attributes of the genus Cyanothece, comprising a group of unicellular nitrogen-fixing Cyanobacteria.</title>
        <authorList>
            <person name="Bandyopadhyay A."/>
            <person name="Elvitigala T."/>
            <person name="Welsh E."/>
            <person name="Stockel J."/>
            <person name="Liberton M."/>
            <person name="Min H."/>
            <person name="Sherman L.A."/>
            <person name="Pakrasi H.B."/>
        </authorList>
    </citation>
    <scope>NUCLEOTIDE SEQUENCE [LARGE SCALE GENOMIC DNA]</scope>
    <source>
        <strain evidence="3">PCC 7822</strain>
        <plasmid evidence="3">Cy782201</plasmid>
    </source>
</reference>
<dbReference type="AlphaFoldDB" id="E0UM04"/>
<sequence length="127" mass="14905">MNLLLDTHIFLWFVNDEPKLSDPLKDLIEDENNFSYLSVASLWEMSIKYNLGKLTLAPSYQEFVEREVNQSRVILLNIKLEHLKINASLPFHHRDPFDRIIISQAMAENFPLITVDSVFHQYSIMLI</sequence>
<accession>E0UM04</accession>
<dbReference type="HOGENOM" id="CLU_129890_0_1_3"/>
<feature type="domain" description="PIN" evidence="1">
    <location>
        <begin position="4"/>
        <end position="122"/>
    </location>
</feature>
<dbReference type="KEGG" id="cyj:Cyan7822_6159"/>
<gene>
    <name evidence="2" type="ordered locus">Cyan7822_6159</name>
</gene>
<dbReference type="Pfam" id="PF01850">
    <property type="entry name" value="PIN"/>
    <property type="match status" value="1"/>
</dbReference>
<dbReference type="Proteomes" id="UP000008206">
    <property type="component" value="Plasmid Cy782201"/>
</dbReference>
<dbReference type="InterPro" id="IPR041705">
    <property type="entry name" value="PIN_Sll0205"/>
</dbReference>
<dbReference type="InterPro" id="IPR002716">
    <property type="entry name" value="PIN_dom"/>
</dbReference>
<evidence type="ECO:0000313" key="3">
    <source>
        <dbReference type="Proteomes" id="UP000008206"/>
    </source>
</evidence>
<geneLocation type="plasmid" evidence="2 3">
    <name>Cy782201</name>
</geneLocation>
<dbReference type="RefSeq" id="WP_013334734.1">
    <property type="nucleotide sequence ID" value="NC_014533.1"/>
</dbReference>
<name>E0UM04_GLOV7</name>
<dbReference type="PANTHER" id="PTHR36173">
    <property type="entry name" value="RIBONUCLEASE VAPC16-RELATED"/>
    <property type="match status" value="1"/>
</dbReference>
<dbReference type="CDD" id="cd09872">
    <property type="entry name" value="PIN_Sll0205-like"/>
    <property type="match status" value="1"/>
</dbReference>
<evidence type="ECO:0000259" key="1">
    <source>
        <dbReference type="Pfam" id="PF01850"/>
    </source>
</evidence>
<evidence type="ECO:0000313" key="2">
    <source>
        <dbReference type="EMBL" id="ADN17984.1"/>
    </source>
</evidence>
<dbReference type="InterPro" id="IPR029060">
    <property type="entry name" value="PIN-like_dom_sf"/>
</dbReference>
<keyword evidence="3" id="KW-1185">Reference proteome</keyword>
<protein>
    <submittedName>
        <fullName evidence="2">PilT protein domain protein</fullName>
    </submittedName>
</protein>
<keyword evidence="2" id="KW-0614">Plasmid</keyword>
<dbReference type="PANTHER" id="PTHR36173:SF2">
    <property type="entry name" value="RIBONUCLEASE VAPC16"/>
    <property type="match status" value="1"/>
</dbReference>
<organism evidence="2 3">
    <name type="scientific">Gloeothece verrucosa (strain PCC 7822)</name>
    <name type="common">Cyanothece sp. (strain PCC 7822)</name>
    <dbReference type="NCBI Taxonomy" id="497965"/>
    <lineage>
        <taxon>Bacteria</taxon>
        <taxon>Bacillati</taxon>
        <taxon>Cyanobacteriota</taxon>
        <taxon>Cyanophyceae</taxon>
        <taxon>Oscillatoriophycideae</taxon>
        <taxon>Chroococcales</taxon>
        <taxon>Aphanothecaceae</taxon>
        <taxon>Gloeothece</taxon>
        <taxon>Gloeothece verrucosa</taxon>
    </lineage>
</organism>